<reference evidence="4" key="1">
    <citation type="submission" date="2018-05" db="EMBL/GenBank/DDBJ databases">
        <authorList>
            <person name="Lanie J.A."/>
            <person name="Ng W.-L."/>
            <person name="Kazmierczak K.M."/>
            <person name="Andrzejewski T.M."/>
            <person name="Davidsen T.M."/>
            <person name="Wayne K.J."/>
            <person name="Tettelin H."/>
            <person name="Glass J.I."/>
            <person name="Rusch D."/>
            <person name="Podicherti R."/>
            <person name="Tsui H.-C.T."/>
            <person name="Winkler M.E."/>
        </authorList>
    </citation>
    <scope>NUCLEOTIDE SEQUENCE</scope>
</reference>
<dbReference type="AlphaFoldDB" id="A0A382G815"/>
<dbReference type="InterPro" id="IPR049712">
    <property type="entry name" value="Poly_export"/>
</dbReference>
<dbReference type="GO" id="GO:0015159">
    <property type="term" value="F:polysaccharide transmembrane transporter activity"/>
    <property type="evidence" value="ECO:0007669"/>
    <property type="project" value="InterPro"/>
</dbReference>
<keyword evidence="1" id="KW-0732">Signal</keyword>
<accession>A0A382G815</accession>
<evidence type="ECO:0000259" key="2">
    <source>
        <dbReference type="Pfam" id="PF02563"/>
    </source>
</evidence>
<evidence type="ECO:0000256" key="1">
    <source>
        <dbReference type="ARBA" id="ARBA00022729"/>
    </source>
</evidence>
<dbReference type="InterPro" id="IPR019554">
    <property type="entry name" value="Soluble_ligand-bd"/>
</dbReference>
<feature type="domain" description="Soluble ligand binding" evidence="3">
    <location>
        <begin position="305"/>
        <end position="352"/>
    </location>
</feature>
<dbReference type="Gene3D" id="3.10.560.10">
    <property type="entry name" value="Outer membrane lipoprotein wza domain like"/>
    <property type="match status" value="2"/>
</dbReference>
<feature type="domain" description="Polysaccharide export protein N-terminal" evidence="2">
    <location>
        <begin position="59"/>
        <end position="131"/>
    </location>
</feature>
<proteinExistence type="predicted"/>
<organism evidence="4">
    <name type="scientific">marine metagenome</name>
    <dbReference type="NCBI Taxonomy" id="408172"/>
    <lineage>
        <taxon>unclassified sequences</taxon>
        <taxon>metagenomes</taxon>
        <taxon>ecological metagenomes</taxon>
    </lineage>
</organism>
<dbReference type="PANTHER" id="PTHR33619">
    <property type="entry name" value="POLYSACCHARIDE EXPORT PROTEIN GFCE-RELATED"/>
    <property type="match status" value="1"/>
</dbReference>
<dbReference type="Pfam" id="PF10531">
    <property type="entry name" value="SLBB"/>
    <property type="match status" value="1"/>
</dbReference>
<evidence type="ECO:0000259" key="3">
    <source>
        <dbReference type="Pfam" id="PF10531"/>
    </source>
</evidence>
<gene>
    <name evidence="4" type="ORF">METZ01_LOCUS224222</name>
</gene>
<dbReference type="Pfam" id="PF02563">
    <property type="entry name" value="Poly_export"/>
    <property type="match status" value="1"/>
</dbReference>
<name>A0A382G815_9ZZZZ</name>
<protein>
    <submittedName>
        <fullName evidence="4">Uncharacterized protein</fullName>
    </submittedName>
</protein>
<evidence type="ECO:0000313" key="4">
    <source>
        <dbReference type="EMBL" id="SVB71368.1"/>
    </source>
</evidence>
<dbReference type="PANTHER" id="PTHR33619:SF3">
    <property type="entry name" value="POLYSACCHARIDE EXPORT PROTEIN GFCE-RELATED"/>
    <property type="match status" value="1"/>
</dbReference>
<feature type="non-terminal residue" evidence="4">
    <location>
        <position position="379"/>
    </location>
</feature>
<sequence length="379" mass="42230">MYYRLSFLIILSMHIAIGQDNRFGQLNIFRDNTQLKGDQTIQAVQSFEETFSLEKSINPEKYILGPGDELGINILMGENITLPLNVTPTGDVFIPSVGVVNVSGMTLAQGIDKIKEYILDNAYPNAKVSIVLVNIRYFQIQVIGAVNKPGFVRASAVDRLDRIIARAKGFHQLAREYDITVKRKNGNIKQINHLNFIRYGELEENPTFLEGDIIIVPFGDISSESVALRGAVKGTGYDIIEPGEVLLEFLTRRIKLDTYSDLQSVIITRLGDDSESYIRVLPSKFSHFKLIAGDIIDILRERGIMVNGFVQKPGAYEFIPGFTISDYISIAGGNTIDGDPNRAIIYHTDGSVEEGEDIILRRGDVIVVPRTYLNSLVGR</sequence>
<dbReference type="InterPro" id="IPR003715">
    <property type="entry name" value="Poly_export_N"/>
</dbReference>
<dbReference type="EMBL" id="UINC01054078">
    <property type="protein sequence ID" value="SVB71368.1"/>
    <property type="molecule type" value="Genomic_DNA"/>
</dbReference>